<accession>A0AA40NFB1</accession>
<evidence type="ECO:0000313" key="4">
    <source>
        <dbReference type="Proteomes" id="UP000050520"/>
    </source>
</evidence>
<keyword evidence="1" id="KW-1133">Transmembrane helix</keyword>
<feature type="transmembrane region" description="Helical" evidence="1">
    <location>
        <begin position="38"/>
        <end position="55"/>
    </location>
</feature>
<reference evidence="2 5" key="3">
    <citation type="submission" date="2018-09" db="EMBL/GenBank/DDBJ databases">
        <title>Whole genome sequencing of Citrobacter freundii AR_0116.</title>
        <authorList>
            <person name="Conlan S."/>
            <person name="Thomas P.J."/>
            <person name="Mullikin J."/>
            <person name="Frank K.M."/>
            <person name="Segre J.A."/>
        </authorList>
    </citation>
    <scope>NUCLEOTIDE SEQUENCE [LARGE SCALE GENOMIC DNA]</scope>
    <source>
        <strain evidence="2 5">AR_0116</strain>
        <plasmid evidence="2 5">unnamed2</plasmid>
    </source>
</reference>
<geneLocation type="plasmid" evidence="2 5">
    <name>unnamed2</name>
</geneLocation>
<keyword evidence="1" id="KW-0812">Transmembrane</keyword>
<evidence type="ECO:0000313" key="2">
    <source>
        <dbReference type="EMBL" id="AXZ45798.1"/>
    </source>
</evidence>
<evidence type="ECO:0000256" key="1">
    <source>
        <dbReference type="SAM" id="Phobius"/>
    </source>
</evidence>
<keyword evidence="2" id="KW-0614">Plasmid</keyword>
<keyword evidence="1" id="KW-0472">Membrane</keyword>
<sequence>MNVIQTQARHKMVVYTQAFALDMAAVLFPVTGIMPRRYIGPYYVTMSLITVYIICSEQNIPR</sequence>
<proteinExistence type="predicted"/>
<dbReference type="EMBL" id="LJEB01000160">
    <property type="protein sequence ID" value="KPR48360.1"/>
    <property type="molecule type" value="Genomic_DNA"/>
</dbReference>
<reference evidence="4" key="1">
    <citation type="submission" date="2015-09" db="EMBL/GenBank/DDBJ databases">
        <title>Prevalence of NDMs in South Africa.</title>
        <authorList>
            <person name="Osei Sekyere J."/>
            <person name="Govinden U."/>
            <person name="Essack S."/>
            <person name="Haldorsen B."/>
            <person name="Samuelsen O."/>
            <person name="Aasnaes B."/>
            <person name="Sundsfjord A."/>
        </authorList>
    </citation>
    <scope>NUCLEOTIDE SEQUENCE [LARGE SCALE GENOMIC DNA]</scope>
    <source>
        <strain evidence="4">ST62:944112508</strain>
    </source>
</reference>
<dbReference type="EMBL" id="CP032180">
    <property type="protein sequence ID" value="AXZ45798.1"/>
    <property type="molecule type" value="Genomic_DNA"/>
</dbReference>
<dbReference type="Proteomes" id="UP000263627">
    <property type="component" value="Plasmid unnamed2"/>
</dbReference>
<evidence type="ECO:0000313" key="5">
    <source>
        <dbReference type="Proteomes" id="UP000263627"/>
    </source>
</evidence>
<gene>
    <name evidence="2" type="ORF">AM363_01905</name>
    <name evidence="3" type="ORF">AN672_25865</name>
</gene>
<organism evidence="3 4">
    <name type="scientific">Citrobacter freundii</name>
    <dbReference type="NCBI Taxonomy" id="546"/>
    <lineage>
        <taxon>Bacteria</taxon>
        <taxon>Pseudomonadati</taxon>
        <taxon>Pseudomonadota</taxon>
        <taxon>Gammaproteobacteria</taxon>
        <taxon>Enterobacterales</taxon>
        <taxon>Enterobacteriaceae</taxon>
        <taxon>Citrobacter</taxon>
        <taxon>Citrobacter freundii complex</taxon>
    </lineage>
</organism>
<evidence type="ECO:0000313" key="3">
    <source>
        <dbReference type="EMBL" id="KPR48360.1"/>
    </source>
</evidence>
<protein>
    <submittedName>
        <fullName evidence="3">Uncharacterized protein</fullName>
    </submittedName>
</protein>
<feature type="transmembrane region" description="Helical" evidence="1">
    <location>
        <begin position="12"/>
        <end position="32"/>
    </location>
</feature>
<reference evidence="3 4" key="2">
    <citation type="journal article" date="2017" name="PLoS ONE">
        <title>Genomic and phenotypic characterisation of fluoroquinolone resistance mechanisms in Enterobacteriaceae in Durban, South Africa.</title>
        <authorList>
            <person name="Osei Sekyere J."/>
            <person name="Amoako D.G."/>
        </authorList>
    </citation>
    <scope>NUCLEOTIDE SEQUENCE [LARGE SCALE GENOMIC DNA]</scope>
    <source>
        <strain evidence="3 4">ST62:944112508</strain>
    </source>
</reference>
<dbReference type="AlphaFoldDB" id="A0AA40NFB1"/>
<name>A0AA40NFB1_CITFR</name>
<dbReference type="Proteomes" id="UP000050520">
    <property type="component" value="Unassembled WGS sequence"/>
</dbReference>